<evidence type="ECO:0000256" key="6">
    <source>
        <dbReference type="ARBA" id="ARBA00023012"/>
    </source>
</evidence>
<dbReference type="EC" id="2.7.13.3" evidence="2"/>
<dbReference type="Pfam" id="PF02518">
    <property type="entry name" value="HATPase_c"/>
    <property type="match status" value="1"/>
</dbReference>
<keyword evidence="11" id="KW-1185">Reference proteome</keyword>
<dbReference type="InterPro" id="IPR005467">
    <property type="entry name" value="His_kinase_dom"/>
</dbReference>
<dbReference type="PROSITE" id="PS50109">
    <property type="entry name" value="HIS_KIN"/>
    <property type="match status" value="1"/>
</dbReference>
<keyword evidence="8" id="KW-1133">Transmembrane helix</keyword>
<proteinExistence type="predicted"/>
<evidence type="ECO:0000256" key="5">
    <source>
        <dbReference type="ARBA" id="ARBA00022777"/>
    </source>
</evidence>
<feature type="region of interest" description="Disordered" evidence="7">
    <location>
        <begin position="64"/>
        <end position="83"/>
    </location>
</feature>
<dbReference type="CDD" id="cd00075">
    <property type="entry name" value="HATPase"/>
    <property type="match status" value="1"/>
</dbReference>
<feature type="transmembrane region" description="Helical" evidence="8">
    <location>
        <begin position="167"/>
        <end position="188"/>
    </location>
</feature>
<dbReference type="InterPro" id="IPR003661">
    <property type="entry name" value="HisK_dim/P_dom"/>
</dbReference>
<evidence type="ECO:0000256" key="8">
    <source>
        <dbReference type="SAM" id="Phobius"/>
    </source>
</evidence>
<dbReference type="InterPro" id="IPR036890">
    <property type="entry name" value="HATPase_C_sf"/>
</dbReference>
<dbReference type="PRINTS" id="PR00344">
    <property type="entry name" value="BCTRLSENSOR"/>
</dbReference>
<dbReference type="Proteomes" id="UP001254848">
    <property type="component" value="Unassembled WGS sequence"/>
</dbReference>
<reference evidence="10 11" key="1">
    <citation type="submission" date="2023-07" db="EMBL/GenBank/DDBJ databases">
        <title>The novel representative of Negativicutes class, Anaeroselena agilis gen. nov. sp. nov.</title>
        <authorList>
            <person name="Prokofeva M.I."/>
            <person name="Elcheninov A.G."/>
            <person name="Klyukina A."/>
            <person name="Kublanov I.V."/>
            <person name="Frolov E.N."/>
            <person name="Podosokorskaya O.A."/>
        </authorList>
    </citation>
    <scope>NUCLEOTIDE SEQUENCE [LARGE SCALE GENOMIC DNA]</scope>
    <source>
        <strain evidence="10 11">4137-cl</strain>
    </source>
</reference>
<evidence type="ECO:0000256" key="1">
    <source>
        <dbReference type="ARBA" id="ARBA00000085"/>
    </source>
</evidence>
<feature type="domain" description="Histidine kinase" evidence="9">
    <location>
        <begin position="214"/>
        <end position="428"/>
    </location>
</feature>
<dbReference type="SMART" id="SM00387">
    <property type="entry name" value="HATPase_c"/>
    <property type="match status" value="1"/>
</dbReference>
<dbReference type="InterPro" id="IPR003594">
    <property type="entry name" value="HATPase_dom"/>
</dbReference>
<protein>
    <recommendedName>
        <fullName evidence="2">histidine kinase</fullName>
        <ecNumber evidence="2">2.7.13.3</ecNumber>
    </recommendedName>
</protein>
<organism evidence="10 11">
    <name type="scientific">Anaeroselena agilis</name>
    <dbReference type="NCBI Taxonomy" id="3063788"/>
    <lineage>
        <taxon>Bacteria</taxon>
        <taxon>Bacillati</taxon>
        <taxon>Bacillota</taxon>
        <taxon>Negativicutes</taxon>
        <taxon>Acetonemataceae</taxon>
        <taxon>Anaeroselena</taxon>
    </lineage>
</organism>
<evidence type="ECO:0000256" key="7">
    <source>
        <dbReference type="SAM" id="MobiDB-lite"/>
    </source>
</evidence>
<dbReference type="CDD" id="cd00082">
    <property type="entry name" value="HisKA"/>
    <property type="match status" value="1"/>
</dbReference>
<gene>
    <name evidence="10" type="ORF">Q4T40_11630</name>
</gene>
<comment type="catalytic activity">
    <reaction evidence="1">
        <text>ATP + protein L-histidine = ADP + protein N-phospho-L-histidine.</text>
        <dbReference type="EC" id="2.7.13.3"/>
    </reaction>
</comment>
<dbReference type="SUPFAM" id="SSF55874">
    <property type="entry name" value="ATPase domain of HSP90 chaperone/DNA topoisomerase II/histidine kinase"/>
    <property type="match status" value="1"/>
</dbReference>
<sequence>MGNSLINKLHRRLTLVNVAVILLLFFILIVGAYFFFQHDMNRRTDAVAARLEADIKAGIITDLPQFKGPRKRPSPAAPPSFPPGPPPPAHNFFFVKTSPAGAITFQSSGQTLEGDHLAALAAAALAGENSKGTVSLEQNRYTYYKSPLASESGTLIIFHDMEHDLGLLRLLLTALTVVGAICALLSFAASHFMARRAMVPIRTAWRQQSDFLSDASHELRTPLAVIQTNLDIVLDNGGETVASQNKWLTNIREETVHMAKLVDSLLFLARADSNQQPLDIRPFPLGTALVRAVTPFEPLAAAKGITLEYAAARSISGYGDEARIKQVVGILLDNAIRHTPPGGEIKVELDRAGPKTVLTVADNGEGIAPEYHDKIFDRFFQADRSRNDSGAGLGLAIARWIVESHGGTIAVKSAPGKGTTFVVALPWK</sequence>
<evidence type="ECO:0000256" key="3">
    <source>
        <dbReference type="ARBA" id="ARBA00022553"/>
    </source>
</evidence>
<dbReference type="InterPro" id="IPR050736">
    <property type="entry name" value="Sensor_HK_Regulatory"/>
</dbReference>
<evidence type="ECO:0000313" key="10">
    <source>
        <dbReference type="EMBL" id="MDT8901898.1"/>
    </source>
</evidence>
<evidence type="ECO:0000313" key="11">
    <source>
        <dbReference type="Proteomes" id="UP001254848"/>
    </source>
</evidence>
<dbReference type="PANTHER" id="PTHR43711:SF28">
    <property type="entry name" value="SENSOR HISTIDINE KINASE YXDK"/>
    <property type="match status" value="1"/>
</dbReference>
<dbReference type="EMBL" id="JAUOZS010000001">
    <property type="protein sequence ID" value="MDT8901898.1"/>
    <property type="molecule type" value="Genomic_DNA"/>
</dbReference>
<name>A0ABU3NYL9_9FIRM</name>
<accession>A0ABU3NYL9</accession>
<dbReference type="Gene3D" id="1.10.287.130">
    <property type="match status" value="1"/>
</dbReference>
<keyword evidence="3" id="KW-0597">Phosphoprotein</keyword>
<evidence type="ECO:0000259" key="9">
    <source>
        <dbReference type="PROSITE" id="PS50109"/>
    </source>
</evidence>
<dbReference type="Pfam" id="PF00512">
    <property type="entry name" value="HisKA"/>
    <property type="match status" value="1"/>
</dbReference>
<comment type="caution">
    <text evidence="10">The sequence shown here is derived from an EMBL/GenBank/DDBJ whole genome shotgun (WGS) entry which is preliminary data.</text>
</comment>
<dbReference type="RefSeq" id="WP_413780396.1">
    <property type="nucleotide sequence ID" value="NZ_JAUOZS010000001.1"/>
</dbReference>
<keyword evidence="6" id="KW-0902">Two-component regulatory system</keyword>
<dbReference type="InterPro" id="IPR004358">
    <property type="entry name" value="Sig_transdc_His_kin-like_C"/>
</dbReference>
<dbReference type="Gene3D" id="3.30.565.10">
    <property type="entry name" value="Histidine kinase-like ATPase, C-terminal domain"/>
    <property type="match status" value="1"/>
</dbReference>
<dbReference type="PANTHER" id="PTHR43711">
    <property type="entry name" value="TWO-COMPONENT HISTIDINE KINASE"/>
    <property type="match status" value="1"/>
</dbReference>
<evidence type="ECO:0000256" key="2">
    <source>
        <dbReference type="ARBA" id="ARBA00012438"/>
    </source>
</evidence>
<evidence type="ECO:0000256" key="4">
    <source>
        <dbReference type="ARBA" id="ARBA00022679"/>
    </source>
</evidence>
<keyword evidence="5 10" id="KW-0418">Kinase</keyword>
<keyword evidence="4" id="KW-0808">Transferase</keyword>
<dbReference type="SMART" id="SM00388">
    <property type="entry name" value="HisKA"/>
    <property type="match status" value="1"/>
</dbReference>
<keyword evidence="8" id="KW-0472">Membrane</keyword>
<dbReference type="SUPFAM" id="SSF47384">
    <property type="entry name" value="Homodimeric domain of signal transducing histidine kinase"/>
    <property type="match status" value="1"/>
</dbReference>
<feature type="transmembrane region" description="Helical" evidence="8">
    <location>
        <begin position="12"/>
        <end position="36"/>
    </location>
</feature>
<dbReference type="InterPro" id="IPR036097">
    <property type="entry name" value="HisK_dim/P_sf"/>
</dbReference>
<dbReference type="GO" id="GO:0016301">
    <property type="term" value="F:kinase activity"/>
    <property type="evidence" value="ECO:0007669"/>
    <property type="project" value="UniProtKB-KW"/>
</dbReference>
<keyword evidence="8" id="KW-0812">Transmembrane</keyword>